<dbReference type="EMBL" id="CAFBQW010000055">
    <property type="protein sequence ID" value="CAB5065042.1"/>
    <property type="molecule type" value="Genomic_DNA"/>
</dbReference>
<dbReference type="GO" id="GO:0016491">
    <property type="term" value="F:oxidoreductase activity"/>
    <property type="evidence" value="ECO:0007669"/>
    <property type="project" value="UniProtKB-KW"/>
</dbReference>
<dbReference type="InterPro" id="IPR036291">
    <property type="entry name" value="NAD(P)-bd_dom_sf"/>
</dbReference>
<evidence type="ECO:0000313" key="6">
    <source>
        <dbReference type="EMBL" id="CAB5065042.1"/>
    </source>
</evidence>
<dbReference type="EMBL" id="CAEZXS010000134">
    <property type="protein sequence ID" value="CAB4704887.1"/>
    <property type="molecule type" value="Genomic_DNA"/>
</dbReference>
<dbReference type="SUPFAM" id="SSF51735">
    <property type="entry name" value="NAD(P)-binding Rossmann-fold domains"/>
    <property type="match status" value="1"/>
</dbReference>
<reference evidence="4" key="1">
    <citation type="submission" date="2020-05" db="EMBL/GenBank/DDBJ databases">
        <authorList>
            <person name="Chiriac C."/>
            <person name="Salcher M."/>
            <person name="Ghai R."/>
            <person name="Kavagutti S V."/>
        </authorList>
    </citation>
    <scope>NUCLEOTIDE SEQUENCE</scope>
</reference>
<evidence type="ECO:0000313" key="3">
    <source>
        <dbReference type="EMBL" id="CAB4796549.1"/>
    </source>
</evidence>
<dbReference type="Gene3D" id="3.40.50.720">
    <property type="entry name" value="NAD(P)-binding Rossmann-like Domain"/>
    <property type="match status" value="1"/>
</dbReference>
<protein>
    <submittedName>
        <fullName evidence="4">Unannotated protein</fullName>
    </submittedName>
</protein>
<dbReference type="PANTHER" id="PTHR43658">
    <property type="entry name" value="SHORT-CHAIN DEHYDROGENASE/REDUCTASE"/>
    <property type="match status" value="1"/>
</dbReference>
<dbReference type="InterPro" id="IPR020904">
    <property type="entry name" value="Sc_DH/Rdtase_CS"/>
</dbReference>
<evidence type="ECO:0000256" key="1">
    <source>
        <dbReference type="ARBA" id="ARBA00023002"/>
    </source>
</evidence>
<dbReference type="PROSITE" id="PS00061">
    <property type="entry name" value="ADH_SHORT"/>
    <property type="match status" value="1"/>
</dbReference>
<gene>
    <name evidence="2" type="ORF">UFOPK2582_01122</name>
    <name evidence="3" type="ORF">UFOPK3046_00278</name>
    <name evidence="4" type="ORF">UFOPK3914_00778</name>
    <name evidence="5" type="ORF">UFOPK4173_00215</name>
    <name evidence="6" type="ORF">UFOPK4354_00656</name>
</gene>
<dbReference type="EMBL" id="CAFBOG010000056">
    <property type="protein sequence ID" value="CAB4976691.1"/>
    <property type="molecule type" value="Genomic_DNA"/>
</dbReference>
<name>A0A6J7M7B0_9ZZZZ</name>
<accession>A0A6J7M7B0</accession>
<dbReference type="PRINTS" id="PR00080">
    <property type="entry name" value="SDRFAMILY"/>
</dbReference>
<dbReference type="InterPro" id="IPR002347">
    <property type="entry name" value="SDR_fam"/>
</dbReference>
<evidence type="ECO:0000313" key="5">
    <source>
        <dbReference type="EMBL" id="CAB5025936.1"/>
    </source>
</evidence>
<dbReference type="PRINTS" id="PR00081">
    <property type="entry name" value="GDHRDH"/>
</dbReference>
<organism evidence="4">
    <name type="scientific">freshwater metagenome</name>
    <dbReference type="NCBI Taxonomy" id="449393"/>
    <lineage>
        <taxon>unclassified sequences</taxon>
        <taxon>metagenomes</taxon>
        <taxon>ecological metagenomes</taxon>
    </lineage>
</organism>
<dbReference type="PANTHER" id="PTHR43658:SF8">
    <property type="entry name" value="17-BETA-HYDROXYSTEROID DEHYDROGENASE 14-RELATED"/>
    <property type="match status" value="1"/>
</dbReference>
<proteinExistence type="predicted"/>
<sequence length="274" mass="28731">MVSVGLLDRSVNRVSEMLELQNASAIVTGGASGLGEASVRALAAKGVKVVILDLDRQAEKGDALAKEVGGIFAAADVTDEEQVIAAVEAAKELGPLRAVINSAGIGWASRTIGRDGSYESAHNLELFRKVIDINLVGTFNVTRLAASAMSLNEPDQDNARGAIINTASVAAVEGQVGQVAYAASKAGIVGMTLVIARDLAPAGIRCNTIIPGFFDTPIYGGNQEMKDHLMKDTLFPKRLGFASEYASLAIELITNGYINGESVRIDTGTRMQPK</sequence>
<dbReference type="EMBL" id="CAFBPW010000012">
    <property type="protein sequence ID" value="CAB5025936.1"/>
    <property type="molecule type" value="Genomic_DNA"/>
</dbReference>
<evidence type="ECO:0000313" key="2">
    <source>
        <dbReference type="EMBL" id="CAB4704887.1"/>
    </source>
</evidence>
<evidence type="ECO:0000313" key="4">
    <source>
        <dbReference type="EMBL" id="CAB4976691.1"/>
    </source>
</evidence>
<dbReference type="EMBL" id="CAFAAQ010000013">
    <property type="protein sequence ID" value="CAB4796549.1"/>
    <property type="molecule type" value="Genomic_DNA"/>
</dbReference>
<dbReference type="Pfam" id="PF00106">
    <property type="entry name" value="adh_short"/>
    <property type="match status" value="1"/>
</dbReference>
<keyword evidence="1" id="KW-0560">Oxidoreductase</keyword>
<dbReference type="AlphaFoldDB" id="A0A6J7M7B0"/>